<comment type="caution">
    <text evidence="1">The sequence shown here is derived from an EMBL/GenBank/DDBJ whole genome shotgun (WGS) entry which is preliminary data.</text>
</comment>
<organism evidence="1">
    <name type="scientific">mine drainage metagenome</name>
    <dbReference type="NCBI Taxonomy" id="410659"/>
    <lineage>
        <taxon>unclassified sequences</taxon>
        <taxon>metagenomes</taxon>
        <taxon>ecological metagenomes</taxon>
    </lineage>
</organism>
<accession>A0A1J5PMD3</accession>
<evidence type="ECO:0000313" key="1">
    <source>
        <dbReference type="EMBL" id="OIQ68756.1"/>
    </source>
</evidence>
<protein>
    <submittedName>
        <fullName evidence="1">Uncharacterized protein</fullName>
    </submittedName>
</protein>
<proteinExistence type="predicted"/>
<dbReference type="AlphaFoldDB" id="A0A1J5PMD3"/>
<sequence length="114" mass="12658">MLLESLCQRDRGLNVLLLRRFVAASQQDNDNASSLRVIDPISWPEIDLQLADTVSQNPMLPRIPVNESIDANLNSCTTCSVIQQINPIQINLGSFNTHDSIVSHGIHGRKADRL</sequence>
<gene>
    <name evidence="1" type="ORF">GALL_496480</name>
</gene>
<name>A0A1J5PMD3_9ZZZZ</name>
<dbReference type="EMBL" id="MLJW01005123">
    <property type="protein sequence ID" value="OIQ68756.1"/>
    <property type="molecule type" value="Genomic_DNA"/>
</dbReference>
<reference evidence="1" key="1">
    <citation type="submission" date="2016-10" db="EMBL/GenBank/DDBJ databases">
        <title>Sequence of Gallionella enrichment culture.</title>
        <authorList>
            <person name="Poehlein A."/>
            <person name="Muehling M."/>
            <person name="Daniel R."/>
        </authorList>
    </citation>
    <scope>NUCLEOTIDE SEQUENCE</scope>
</reference>